<dbReference type="Gene3D" id="3.40.50.1110">
    <property type="entry name" value="SGNH hydrolase"/>
    <property type="match status" value="1"/>
</dbReference>
<evidence type="ECO:0000259" key="1">
    <source>
        <dbReference type="Pfam" id="PF13472"/>
    </source>
</evidence>
<comment type="caution">
    <text evidence="2">The sequence shown here is derived from an EMBL/GenBank/DDBJ whole genome shotgun (WGS) entry which is preliminary data.</text>
</comment>
<protein>
    <submittedName>
        <fullName evidence="2">LGFP repeat protein</fullName>
    </submittedName>
</protein>
<reference evidence="2 3" key="1">
    <citation type="submission" date="2015-02" db="EMBL/GenBank/DDBJ databases">
        <title>Draft genome sequences of ten Microbacterium spp. with emphasis on heavy metal contaminated environments.</title>
        <authorList>
            <person name="Corretto E."/>
        </authorList>
    </citation>
    <scope>NUCLEOTIDE SEQUENCE [LARGE SCALE GENOMIC DNA]</scope>
    <source>
        <strain evidence="2 3">ARN176</strain>
    </source>
</reference>
<dbReference type="Pfam" id="PF13472">
    <property type="entry name" value="Lipase_GDSL_2"/>
    <property type="match status" value="1"/>
</dbReference>
<accession>A0A0F0LJ97</accession>
<evidence type="ECO:0000313" key="3">
    <source>
        <dbReference type="Proteomes" id="UP000033740"/>
    </source>
</evidence>
<dbReference type="InterPro" id="IPR013830">
    <property type="entry name" value="SGNH_hydro"/>
</dbReference>
<organism evidence="2 3">
    <name type="scientific">Microbacterium azadirachtae</name>
    <dbReference type="NCBI Taxonomy" id="582680"/>
    <lineage>
        <taxon>Bacteria</taxon>
        <taxon>Bacillati</taxon>
        <taxon>Actinomycetota</taxon>
        <taxon>Actinomycetes</taxon>
        <taxon>Micrococcales</taxon>
        <taxon>Microbacteriaceae</taxon>
        <taxon>Microbacterium</taxon>
    </lineage>
</organism>
<name>A0A0F0LJ97_9MICO</name>
<gene>
    <name evidence="2" type="ORF">RS86_02521</name>
</gene>
<dbReference type="PATRIC" id="fig|582680.6.peg.2586"/>
<dbReference type="STRING" id="582680.RS86_02521"/>
<dbReference type="RefSeq" id="WP_045272588.1">
    <property type="nucleotide sequence ID" value="NZ_JYIX01000036.1"/>
</dbReference>
<dbReference type="InterPro" id="IPR013207">
    <property type="entry name" value="LGFP"/>
</dbReference>
<evidence type="ECO:0000313" key="2">
    <source>
        <dbReference type="EMBL" id="KJL32739.1"/>
    </source>
</evidence>
<dbReference type="AlphaFoldDB" id="A0A0F0LJ97"/>
<dbReference type="SUPFAM" id="SSF52266">
    <property type="entry name" value="SGNH hydrolase"/>
    <property type="match status" value="1"/>
</dbReference>
<dbReference type="Proteomes" id="UP000033740">
    <property type="component" value="Unassembled WGS sequence"/>
</dbReference>
<proteinExistence type="predicted"/>
<keyword evidence="3" id="KW-1185">Reference proteome</keyword>
<feature type="domain" description="SGNH hydrolase-type esterase" evidence="1">
    <location>
        <begin position="418"/>
        <end position="564"/>
    </location>
</feature>
<dbReference type="CDD" id="cd00229">
    <property type="entry name" value="SGNH_hydrolase"/>
    <property type="match status" value="1"/>
</dbReference>
<dbReference type="Pfam" id="PF08310">
    <property type="entry name" value="LGFP"/>
    <property type="match status" value="3"/>
</dbReference>
<dbReference type="InterPro" id="IPR036514">
    <property type="entry name" value="SGNH_hydro_sf"/>
</dbReference>
<sequence>MRRVLGTAVIVALVAGGGLLLVWQLPRPISDTSAIGVLWHKHSDELGAAWNRETCAEGVCRQNYRGGTIYAAVKGDAHIVHGGAVGEAFDELGGVARLGLPIAEQSGPADRPWQAFQRAGIFASEDDVPTLVRGVFWQSWLRFAEERGGLGFPKDAEHKDRHGIPVQNFINGVIYVRDGAPVPTISDIAAAHRRAGGAYGPLGYPKGTQRAVGDRLVQQFDGGEVWWSGDTGAASVQAPFLAAFHERGGADGALGLPTAEASRLEGGSMQPFQGGVLYRSDEDGSIRATTAGVIQQRYEELGGPGGELGLPMGEKIDVAGGRYQAFAGGALLWHEGAGVFRLDAANFAFWVADPARFGWPTKDSRTDERGEHQDWEKTQTVLREGRLLTVPSTPVDASTAVLLCDSQCSGNSWIKQGARRAGFSNIVEFGYGGSGYLAPISGLGTGFTESVSRNSLLLPDGDPGVVIITLGGNDAAQKRAVSDVTAAEGQLIGMLRQAYPNAAIVVDGVMSRNDAAHAARRAMDAAVTEEAQRLGVHAISVAGWVSDYTAPQVDNVHLAPAGHDKIAPHYADALRAVLGR</sequence>
<dbReference type="EMBL" id="JYIX01000036">
    <property type="protein sequence ID" value="KJL32739.1"/>
    <property type="molecule type" value="Genomic_DNA"/>
</dbReference>